<evidence type="ECO:0000313" key="1">
    <source>
        <dbReference type="EMBL" id="MBA5244529.1"/>
    </source>
</evidence>
<dbReference type="AlphaFoldDB" id="A0A7W2EB76"/>
<sequence>MTKFEDAELCVLFEELNEHVDLEAVMLIGAKCRDIHQLRYRDTLPARTTEDVDLALAVDGWKPFETLRELFPSKSNAWQKLTIGSLPVDVVPFGTVERPPGTVASGKGWEMNVAGFQEVFDAREFFSLSNGMKIGIPTVPGFAALKLHAWLDRHSGGVFKDATDLALVLAWYEAEDEFLWDNFDEVEDEDLIGETDRMAAAVLGRKVRQLLGPSAAAFLADRFEEETNSELDRFAENLTVQGERPLPFRRRRQQVSDLVGALTPAQD</sequence>
<dbReference type="EMBL" id="JACDTZ010000001">
    <property type="protein sequence ID" value="MBA5244529.1"/>
    <property type="molecule type" value="Genomic_DNA"/>
</dbReference>
<name>A0A7W2EB76_9CORY</name>
<dbReference type="Proteomes" id="UP000523682">
    <property type="component" value="Unassembled WGS sequence"/>
</dbReference>
<reference evidence="1 2" key="1">
    <citation type="submission" date="2020-07" db="EMBL/GenBank/DDBJ databases">
        <title>Draft genome and description of Corynebacterium haemomassiliense strain Marseile-Q3615 sp. nov.</title>
        <authorList>
            <person name="Boxberger M."/>
            <person name="La Scola B."/>
        </authorList>
    </citation>
    <scope>NUCLEOTIDE SEQUENCE [LARGE SCALE GENOMIC DNA]</scope>
    <source>
        <strain evidence="1 2">Marseille-Q3615</strain>
    </source>
</reference>
<keyword evidence="2" id="KW-1185">Reference proteome</keyword>
<gene>
    <name evidence="1" type="ORF">H0193_06865</name>
</gene>
<comment type="caution">
    <text evidence="1">The sequence shown here is derived from an EMBL/GenBank/DDBJ whole genome shotgun (WGS) entry which is preliminary data.</text>
</comment>
<proteinExistence type="predicted"/>
<dbReference type="InterPro" id="IPR014513">
    <property type="entry name" value="UCP021525"/>
</dbReference>
<protein>
    <recommendedName>
        <fullName evidence="3">Nucleotidyltransferase</fullName>
    </recommendedName>
</protein>
<dbReference type="PIRSF" id="PIRSF021525">
    <property type="entry name" value="UCP021525"/>
    <property type="match status" value="1"/>
</dbReference>
<evidence type="ECO:0000313" key="2">
    <source>
        <dbReference type="Proteomes" id="UP000523682"/>
    </source>
</evidence>
<evidence type="ECO:0008006" key="3">
    <source>
        <dbReference type="Google" id="ProtNLM"/>
    </source>
</evidence>
<accession>A0A7W2EB76</accession>
<dbReference type="RefSeq" id="WP_181889142.1">
    <property type="nucleotide sequence ID" value="NZ_CAUPJD010000069.1"/>
</dbReference>
<organism evidence="1 2">
    <name type="scientific">Corynebacterium haemomassiliense</name>
    <dbReference type="NCBI Taxonomy" id="2754726"/>
    <lineage>
        <taxon>Bacteria</taxon>
        <taxon>Bacillati</taxon>
        <taxon>Actinomycetota</taxon>
        <taxon>Actinomycetes</taxon>
        <taxon>Mycobacteriales</taxon>
        <taxon>Corynebacteriaceae</taxon>
        <taxon>Corynebacterium</taxon>
    </lineage>
</organism>